<dbReference type="Gene3D" id="3.10.180.10">
    <property type="entry name" value="2,3-Dihydroxybiphenyl 1,2-Dioxygenase, domain 1"/>
    <property type="match status" value="1"/>
</dbReference>
<protein>
    <submittedName>
        <fullName evidence="2">PhnB protein</fullName>
    </submittedName>
</protein>
<dbReference type="InterPro" id="IPR028973">
    <property type="entry name" value="PhnB-like"/>
</dbReference>
<dbReference type="Pfam" id="PF06983">
    <property type="entry name" value="3-dmu-9_3-mt"/>
    <property type="match status" value="1"/>
</dbReference>
<dbReference type="Proteomes" id="UP001254759">
    <property type="component" value="Unassembled WGS sequence"/>
</dbReference>
<dbReference type="InterPro" id="IPR029068">
    <property type="entry name" value="Glyas_Bleomycin-R_OHBP_Dase"/>
</dbReference>
<dbReference type="PANTHER" id="PTHR33990">
    <property type="entry name" value="PROTEIN YJDN-RELATED"/>
    <property type="match status" value="1"/>
</dbReference>
<sequence length="144" mass="15666">MYIQPYLFFDGRCDEAIAFYRQAIGAEVVMLMRFGESPEQDSQCGDGSGPTPPADKVMHASLQVGQTQLLLSDGFSAGKPEFKSVSLSLAAADDVEAKRLFEGLAQEGEVVQPLLATFFASSFGMVNDRFGVSWMVWVPSKDTP</sequence>
<dbReference type="RefSeq" id="WP_310094599.1">
    <property type="nucleotide sequence ID" value="NZ_JAVDTT010000003.1"/>
</dbReference>
<name>A0ABU1RUQ6_9GAMM</name>
<evidence type="ECO:0000313" key="3">
    <source>
        <dbReference type="Proteomes" id="UP001254759"/>
    </source>
</evidence>
<feature type="domain" description="PhnB-like" evidence="1">
    <location>
        <begin position="3"/>
        <end position="136"/>
    </location>
</feature>
<reference evidence="2 3" key="1">
    <citation type="submission" date="2023-07" db="EMBL/GenBank/DDBJ databases">
        <title>Sorghum-associated microbial communities from plants grown in Nebraska, USA.</title>
        <authorList>
            <person name="Schachtman D."/>
        </authorList>
    </citation>
    <scope>NUCLEOTIDE SEQUENCE [LARGE SCALE GENOMIC DNA]</scope>
    <source>
        <strain evidence="2 3">BE107</strain>
    </source>
</reference>
<accession>A0ABU1RUQ6</accession>
<proteinExistence type="predicted"/>
<dbReference type="CDD" id="cd06588">
    <property type="entry name" value="PhnB_like"/>
    <property type="match status" value="1"/>
</dbReference>
<comment type="caution">
    <text evidence="2">The sequence shown here is derived from an EMBL/GenBank/DDBJ whole genome shotgun (WGS) entry which is preliminary data.</text>
</comment>
<dbReference type="EMBL" id="JAVDTT010000003">
    <property type="protein sequence ID" value="MDR6842507.1"/>
    <property type="molecule type" value="Genomic_DNA"/>
</dbReference>
<keyword evidence="3" id="KW-1185">Reference proteome</keyword>
<dbReference type="PANTHER" id="PTHR33990:SF1">
    <property type="entry name" value="PROTEIN YJDN"/>
    <property type="match status" value="1"/>
</dbReference>
<organism evidence="2 3">
    <name type="scientific">Pseudoxanthomonas sacheonensis</name>
    <dbReference type="NCBI Taxonomy" id="443615"/>
    <lineage>
        <taxon>Bacteria</taxon>
        <taxon>Pseudomonadati</taxon>
        <taxon>Pseudomonadota</taxon>
        <taxon>Gammaproteobacteria</taxon>
        <taxon>Lysobacterales</taxon>
        <taxon>Lysobacteraceae</taxon>
        <taxon>Pseudoxanthomonas</taxon>
    </lineage>
</organism>
<evidence type="ECO:0000259" key="1">
    <source>
        <dbReference type="Pfam" id="PF06983"/>
    </source>
</evidence>
<gene>
    <name evidence="2" type="ORF">J2W94_002801</name>
</gene>
<evidence type="ECO:0000313" key="2">
    <source>
        <dbReference type="EMBL" id="MDR6842507.1"/>
    </source>
</evidence>
<dbReference type="SUPFAM" id="SSF54593">
    <property type="entry name" value="Glyoxalase/Bleomycin resistance protein/Dihydroxybiphenyl dioxygenase"/>
    <property type="match status" value="1"/>
</dbReference>